<evidence type="ECO:0000313" key="1">
    <source>
        <dbReference type="EMBL" id="EHO14684.1"/>
    </source>
</evidence>
<protein>
    <recommendedName>
        <fullName evidence="3">DM2 domain-containing protein</fullName>
    </recommendedName>
</protein>
<dbReference type="AlphaFoldDB" id="A0AAV3F6F1"/>
<accession>A0AAV3F6F1</accession>
<name>A0AAV3F6F1_9FLAO</name>
<sequence length="163" mass="18793">MKTKNEKETTTVALSIADNQRLTEICKVYSIPKKDFIGIILNYIEINGINPRTHHAPKTELEKITKRINQLFAFIKTQEKDYTRPALEAILATENRIQNSISTLATKNDLNELRVMDLLNQLLEILKKSNQELANKILTELKSFQENTVNHLEEIKKKKGFSL</sequence>
<reference evidence="1 2" key="1">
    <citation type="submission" date="2011-11" db="EMBL/GenBank/DDBJ databases">
        <title>The Genome Sequence of Myroides odoratimimus CIP 101113.</title>
        <authorList>
            <person name="Earl A."/>
            <person name="Ward D."/>
            <person name="Feldgarden M."/>
            <person name="Gevers D."/>
            <person name="Huys G."/>
            <person name="Young S.K."/>
            <person name="Zeng Q."/>
            <person name="Gargeya S."/>
            <person name="Fitzgerald M."/>
            <person name="Haas B."/>
            <person name="Abouelleil A."/>
            <person name="Alvarado L."/>
            <person name="Arachchi H.M."/>
            <person name="Berlin A."/>
            <person name="Brown A."/>
            <person name="Chapman S.B."/>
            <person name="Chen Z."/>
            <person name="Dunbar C."/>
            <person name="Freedman E."/>
            <person name="Gearin G."/>
            <person name="Goldberg J."/>
            <person name="Griggs A."/>
            <person name="Gujja S."/>
            <person name="Heiman D."/>
            <person name="Howarth C."/>
            <person name="Larson L."/>
            <person name="Lui A."/>
            <person name="MacDonald P.J.P."/>
            <person name="Montmayeur A."/>
            <person name="Murphy C."/>
            <person name="Neiman D."/>
            <person name="Pearson M."/>
            <person name="Priest M."/>
            <person name="Roberts A."/>
            <person name="Saif S."/>
            <person name="Shea T."/>
            <person name="Shenoy N."/>
            <person name="Sisk P."/>
            <person name="Stolte C."/>
            <person name="Sykes S."/>
            <person name="Wortman J."/>
            <person name="Nusbaum C."/>
            <person name="Birren B."/>
        </authorList>
    </citation>
    <scope>NUCLEOTIDE SEQUENCE [LARGE SCALE GENOMIC DNA]</scope>
    <source>
        <strain evidence="1 2">CIP 101113</strain>
    </source>
</reference>
<comment type="caution">
    <text evidence="1">The sequence shown here is derived from an EMBL/GenBank/DDBJ whole genome shotgun (WGS) entry which is preliminary data.</text>
</comment>
<gene>
    <name evidence="1" type="ORF">HMPREF9715_00569</name>
</gene>
<dbReference type="EMBL" id="AGEE01000005">
    <property type="protein sequence ID" value="EHO14684.1"/>
    <property type="molecule type" value="Genomic_DNA"/>
</dbReference>
<dbReference type="Proteomes" id="UP000004834">
    <property type="component" value="Unassembled WGS sequence"/>
</dbReference>
<organism evidence="1 2">
    <name type="scientific">Myroides odoratimimus CIP 101113</name>
    <dbReference type="NCBI Taxonomy" id="883154"/>
    <lineage>
        <taxon>Bacteria</taxon>
        <taxon>Pseudomonadati</taxon>
        <taxon>Bacteroidota</taxon>
        <taxon>Flavobacteriia</taxon>
        <taxon>Flavobacteriales</taxon>
        <taxon>Flavobacteriaceae</taxon>
        <taxon>Myroides</taxon>
    </lineage>
</organism>
<dbReference type="InterPro" id="IPR048012">
    <property type="entry name" value="BfmA-like_N"/>
</dbReference>
<evidence type="ECO:0008006" key="3">
    <source>
        <dbReference type="Google" id="ProtNLM"/>
    </source>
</evidence>
<proteinExistence type="predicted"/>
<evidence type="ECO:0000313" key="2">
    <source>
        <dbReference type="Proteomes" id="UP000004834"/>
    </source>
</evidence>
<dbReference type="RefSeq" id="WP_006262750.1">
    <property type="nucleotide sequence ID" value="NZ_JH590837.1"/>
</dbReference>
<dbReference type="NCBIfam" id="NF041200">
    <property type="entry name" value="mob_BfmA_Nterm"/>
    <property type="match status" value="1"/>
</dbReference>